<dbReference type="Pfam" id="PF00425">
    <property type="entry name" value="Chorismate_bind"/>
    <property type="match status" value="1"/>
</dbReference>
<comment type="cofactor">
    <cofactor evidence="1">
        <name>Mg(2+)</name>
        <dbReference type="ChEBI" id="CHEBI:18420"/>
    </cofactor>
</comment>
<evidence type="ECO:0000256" key="4">
    <source>
        <dbReference type="ARBA" id="ARBA00022723"/>
    </source>
</evidence>
<protein>
    <recommendedName>
        <fullName evidence="3">Anthranilate synthase component 1</fullName>
    </recommendedName>
</protein>
<dbReference type="SUPFAM" id="SSF56322">
    <property type="entry name" value="ADC synthase"/>
    <property type="match status" value="1"/>
</dbReference>
<comment type="function">
    <text evidence="7">Part of a heterotetrameric complex that catalyzes the two-step biosynthesis of anthranilate, an intermediate in the biosynthesis of L-tryptophan. In the first step, the glutamine-binding beta subunit (TrpG) of anthranilate synthase (AS) provides the glutamine amidotransferase activity which generates ammonia as a substrate that, along with chorismate, is used in the second step, catalyzed by the large alpha subunit of AS (TrpE) to produce anthranilate. In the absence of TrpG, TrpE can synthesize anthranilate directly from chorismate and high concentrations of ammonia.</text>
</comment>
<dbReference type="KEGG" id="ptan:CRYO30217_02325"/>
<keyword evidence="6 11" id="KW-0456">Lyase</keyword>
<dbReference type="InterPro" id="IPR005801">
    <property type="entry name" value="ADC_synthase"/>
</dbReference>
<sequence length="463" mass="52605">MTIKLQTSIHQSLSDLHTPVELYLKIRDRYPGAILLESSDYKSKENSFSYIAFNPIARFTASLYQAEIELPQGKSEKINLSEESVSSALAKFRKYFEVEENGCDFKTAGLFGYIQYDAIPLFQPITFKQKDQNIPLVHYQFFQNIIVFNHFNNELFVIEHLHESATSITTDVFSLLQQRTLSTFPFEQVDTEKSNHDDQEFLDKIQQAQEHCHRGDVFQLVLSRKFSQAYKGDDFNVYRALRSINPSPYLFYFDYGSYHIFGSSPEAQVIVQNEQAEIHPIAGTFKRTGEADKDLLLAKELAADPKENAEHNMLVDLARNDLSRFSNKVEVTQLKGIEFYSHVIHLVSKVTAKLDQEHNSIEILGTTYPAGTLSGAPKHKAMELIDKYEPDSRGFYGGAVGFIGMDGTVNHAIFIRSFLSQNNRLHYQAGCGVVTQSNPESELQEVNDKLNALRNAILLAQTL</sequence>
<dbReference type="EMBL" id="OU015584">
    <property type="protein sequence ID" value="CAG5083902.1"/>
    <property type="molecule type" value="Genomic_DNA"/>
</dbReference>
<dbReference type="InterPro" id="IPR019999">
    <property type="entry name" value="Anth_synth_I-like"/>
</dbReference>
<evidence type="ECO:0000313" key="12">
    <source>
        <dbReference type="Proteomes" id="UP000683507"/>
    </source>
</evidence>
<evidence type="ECO:0000256" key="6">
    <source>
        <dbReference type="ARBA" id="ARBA00023239"/>
    </source>
</evidence>
<evidence type="ECO:0000256" key="2">
    <source>
        <dbReference type="ARBA" id="ARBA00011575"/>
    </source>
</evidence>
<feature type="domain" description="Chorismate-utilising enzyme C-terminal" evidence="9">
    <location>
        <begin position="198"/>
        <end position="449"/>
    </location>
</feature>
<dbReference type="RefSeq" id="WP_258542556.1">
    <property type="nucleotide sequence ID" value="NZ_OU015584.1"/>
</dbReference>
<dbReference type="GO" id="GO:0046872">
    <property type="term" value="F:metal ion binding"/>
    <property type="evidence" value="ECO:0007669"/>
    <property type="project" value="UniProtKB-KW"/>
</dbReference>
<dbReference type="Proteomes" id="UP000683507">
    <property type="component" value="Chromosome"/>
</dbReference>
<evidence type="ECO:0000256" key="7">
    <source>
        <dbReference type="ARBA" id="ARBA00025634"/>
    </source>
</evidence>
<dbReference type="Gene3D" id="3.60.120.10">
    <property type="entry name" value="Anthranilate synthase"/>
    <property type="match status" value="1"/>
</dbReference>
<evidence type="ECO:0000259" key="9">
    <source>
        <dbReference type="Pfam" id="PF00425"/>
    </source>
</evidence>
<dbReference type="Pfam" id="PF04715">
    <property type="entry name" value="Anth_synt_I_N"/>
    <property type="match status" value="1"/>
</dbReference>
<keyword evidence="12" id="KW-1185">Reference proteome</keyword>
<evidence type="ECO:0000256" key="1">
    <source>
        <dbReference type="ARBA" id="ARBA00001946"/>
    </source>
</evidence>
<evidence type="ECO:0000313" key="11">
    <source>
        <dbReference type="EMBL" id="CAG5083902.1"/>
    </source>
</evidence>
<comment type="catalytic activity">
    <reaction evidence="8">
        <text>chorismate + L-glutamine = anthranilate + pyruvate + L-glutamate + H(+)</text>
        <dbReference type="Rhea" id="RHEA:21732"/>
        <dbReference type="ChEBI" id="CHEBI:15361"/>
        <dbReference type="ChEBI" id="CHEBI:15378"/>
        <dbReference type="ChEBI" id="CHEBI:16567"/>
        <dbReference type="ChEBI" id="CHEBI:29748"/>
        <dbReference type="ChEBI" id="CHEBI:29985"/>
        <dbReference type="ChEBI" id="CHEBI:58359"/>
        <dbReference type="EC" id="4.1.3.27"/>
    </reaction>
</comment>
<organism evidence="11 12">
    <name type="scientific">Parvicella tangerina</name>
    <dbReference type="NCBI Taxonomy" id="2829795"/>
    <lineage>
        <taxon>Bacteria</taxon>
        <taxon>Pseudomonadati</taxon>
        <taxon>Bacteroidota</taxon>
        <taxon>Flavobacteriia</taxon>
        <taxon>Flavobacteriales</taxon>
        <taxon>Parvicellaceae</taxon>
        <taxon>Parvicella</taxon>
    </lineage>
</organism>
<dbReference type="InterPro" id="IPR006805">
    <property type="entry name" value="Anth_synth_I_N"/>
</dbReference>
<feature type="domain" description="Anthranilate synthase component I N-terminal" evidence="10">
    <location>
        <begin position="15"/>
        <end position="157"/>
    </location>
</feature>
<evidence type="ECO:0000259" key="10">
    <source>
        <dbReference type="Pfam" id="PF04715"/>
    </source>
</evidence>
<evidence type="ECO:0000256" key="8">
    <source>
        <dbReference type="ARBA" id="ARBA00047683"/>
    </source>
</evidence>
<dbReference type="InterPro" id="IPR015890">
    <property type="entry name" value="Chorismate_C"/>
</dbReference>
<accession>A0A916JQ24</accession>
<dbReference type="PANTHER" id="PTHR11236">
    <property type="entry name" value="AMINOBENZOATE/ANTHRANILATE SYNTHASE"/>
    <property type="match status" value="1"/>
</dbReference>
<keyword evidence="4" id="KW-0479">Metal-binding</keyword>
<proteinExistence type="predicted"/>
<evidence type="ECO:0000256" key="5">
    <source>
        <dbReference type="ARBA" id="ARBA00022842"/>
    </source>
</evidence>
<dbReference type="PRINTS" id="PR00095">
    <property type="entry name" value="ANTSNTHASEI"/>
</dbReference>
<dbReference type="PANTHER" id="PTHR11236:SF48">
    <property type="entry name" value="ISOCHORISMATE SYNTHASE MENF"/>
    <property type="match status" value="1"/>
</dbReference>
<dbReference type="GO" id="GO:0004049">
    <property type="term" value="F:anthranilate synthase activity"/>
    <property type="evidence" value="ECO:0007669"/>
    <property type="project" value="UniProtKB-EC"/>
</dbReference>
<name>A0A916JQ24_9FLAO</name>
<dbReference type="GO" id="GO:0000162">
    <property type="term" value="P:L-tryptophan biosynthetic process"/>
    <property type="evidence" value="ECO:0007669"/>
    <property type="project" value="TreeGrafter"/>
</dbReference>
<gene>
    <name evidence="11" type="primary">trpE</name>
    <name evidence="11" type="ORF">CRYO30217_02325</name>
</gene>
<evidence type="ECO:0000256" key="3">
    <source>
        <dbReference type="ARBA" id="ARBA00020653"/>
    </source>
</evidence>
<dbReference type="AlphaFoldDB" id="A0A916JQ24"/>
<comment type="subunit">
    <text evidence="2">Heterotetramer consisting of two non-identical subunits: a beta subunit (TrpG) and a large alpha subunit (TrpE).</text>
</comment>
<keyword evidence="5" id="KW-0460">Magnesium</keyword>
<reference evidence="11" key="1">
    <citation type="submission" date="2021-04" db="EMBL/GenBank/DDBJ databases">
        <authorList>
            <person name="Rodrigo-Torres L."/>
            <person name="Arahal R. D."/>
            <person name="Lucena T."/>
        </authorList>
    </citation>
    <scope>NUCLEOTIDE SEQUENCE</scope>
    <source>
        <strain evidence="11">AS29M-1</strain>
    </source>
</reference>